<dbReference type="GO" id="GO:0005737">
    <property type="term" value="C:cytoplasm"/>
    <property type="evidence" value="ECO:0007669"/>
    <property type="project" value="InterPro"/>
</dbReference>
<feature type="domain" description="NAD/GMP synthase" evidence="11">
    <location>
        <begin position="166"/>
        <end position="303"/>
    </location>
</feature>
<protein>
    <recommendedName>
        <fullName evidence="8 10">NH(3)-dependent NAD(+) synthetase</fullName>
        <ecNumber evidence="8 10">6.3.1.5</ecNumber>
    </recommendedName>
</protein>
<feature type="binding site" evidence="8">
    <location>
        <position position="246"/>
    </location>
    <ligand>
        <name>ATP</name>
        <dbReference type="ChEBI" id="CHEBI:30616"/>
    </ligand>
</feature>
<feature type="binding site" description="in other chain" evidence="8">
    <location>
        <position position="175"/>
    </location>
    <ligand>
        <name>deamido-NAD(+)</name>
        <dbReference type="ChEBI" id="CHEBI:58437"/>
        <note>ligand shared between two neighboring subunits</note>
    </ligand>
</feature>
<feature type="binding site" evidence="8">
    <location>
        <position position="46"/>
    </location>
    <ligand>
        <name>Mg(2+)</name>
        <dbReference type="ChEBI" id="CHEBI:18420"/>
    </ligand>
</feature>
<dbReference type="AlphaFoldDB" id="A0A1I4VFQ2"/>
<feature type="binding site" description="in other chain" evidence="8">
    <location>
        <position position="208"/>
    </location>
    <ligand>
        <name>deamido-NAD(+)</name>
        <dbReference type="ChEBI" id="CHEBI:58437"/>
        <note>ligand shared between two neighboring subunits</note>
    </ligand>
</feature>
<evidence type="ECO:0000313" key="12">
    <source>
        <dbReference type="EMBL" id="SFN00054.1"/>
    </source>
</evidence>
<sequence>MTKLDWSVLDIDYEQEADRIARRLREVTARELHKRGLVVAISGGIDSSSSVALAVRALGPERVFALILPERDSSDDSAVRANLLAGHLGIRVETVDIAPALAAIGCYAARDEAVRRALPEYGDGWRFKIVIEGGIEGRINRFRLVAVSPDGDQVERPLGLAEYLQIVAATNFKQRIRKNLEYFHADRLNYAVVGTPNRLEYDQGFFVKNGDGSADVKPIAHLYKTQVYGMARHLGLPERVCAAVPTTDTYSLEQGQDEFYFALPYRSMDLALWALNHEVAASELARVLDISDAQAEAVYEDIRTKRRTTRYLHRAPILVGEVNELDAHA</sequence>
<comment type="function">
    <text evidence="8">Catalyzes the ATP-dependent amidation of deamido-NAD to form NAD. Uses ammonia as a nitrogen source.</text>
</comment>
<evidence type="ECO:0000313" key="13">
    <source>
        <dbReference type="Proteomes" id="UP000198575"/>
    </source>
</evidence>
<keyword evidence="2 8" id="KW-0436">Ligase</keyword>
<evidence type="ECO:0000259" key="11">
    <source>
        <dbReference type="Pfam" id="PF02540"/>
    </source>
</evidence>
<comment type="caution">
    <text evidence="8">Lacks conserved residue(s) required for the propagation of feature annotation.</text>
</comment>
<dbReference type="GO" id="GO:0003952">
    <property type="term" value="F:NAD+ synthase (glutamine-hydrolyzing) activity"/>
    <property type="evidence" value="ECO:0007669"/>
    <property type="project" value="InterPro"/>
</dbReference>
<evidence type="ECO:0000256" key="1">
    <source>
        <dbReference type="ARBA" id="ARBA00005859"/>
    </source>
</evidence>
<dbReference type="RefSeq" id="WP_092404222.1">
    <property type="nucleotide sequence ID" value="NZ_FOVF01000002.1"/>
</dbReference>
<keyword evidence="6 8" id="KW-0460">Magnesium</keyword>
<evidence type="ECO:0000256" key="2">
    <source>
        <dbReference type="ARBA" id="ARBA00022598"/>
    </source>
</evidence>
<accession>A0A1I4VFQ2</accession>
<dbReference type="EC" id="6.3.1.5" evidence="8 10"/>
<dbReference type="InterPro" id="IPR014729">
    <property type="entry name" value="Rossmann-like_a/b/a_fold"/>
</dbReference>
<dbReference type="SUPFAM" id="SSF52402">
    <property type="entry name" value="Adenine nucleotide alpha hydrolases-like"/>
    <property type="match status" value="1"/>
</dbReference>
<dbReference type="PANTHER" id="PTHR23090">
    <property type="entry name" value="NH 3 /GLUTAMINE-DEPENDENT NAD + SYNTHETASE"/>
    <property type="match status" value="1"/>
</dbReference>
<dbReference type="NCBIfam" id="TIGR00552">
    <property type="entry name" value="nadE"/>
    <property type="match status" value="1"/>
</dbReference>
<dbReference type="CDD" id="cd00553">
    <property type="entry name" value="NAD_synthase"/>
    <property type="match status" value="1"/>
</dbReference>
<dbReference type="GO" id="GO:0004359">
    <property type="term" value="F:glutaminase activity"/>
    <property type="evidence" value="ECO:0007669"/>
    <property type="project" value="InterPro"/>
</dbReference>
<evidence type="ECO:0000256" key="10">
    <source>
        <dbReference type="RuleBase" id="RU003812"/>
    </source>
</evidence>
<feature type="binding site" evidence="8">
    <location>
        <position position="200"/>
    </location>
    <ligand>
        <name>Mg(2+)</name>
        <dbReference type="ChEBI" id="CHEBI:18420"/>
    </ligand>
</feature>
<keyword evidence="4 8" id="KW-0547">Nucleotide-binding</keyword>
<dbReference type="Proteomes" id="UP000198575">
    <property type="component" value="Unassembled WGS sequence"/>
</dbReference>
<evidence type="ECO:0000256" key="6">
    <source>
        <dbReference type="ARBA" id="ARBA00022842"/>
    </source>
</evidence>
<name>A0A1I4VFQ2_9GAMM</name>
<proteinExistence type="inferred from homology"/>
<comment type="subunit">
    <text evidence="8">Homodimer.</text>
</comment>
<dbReference type="InterPro" id="IPR022926">
    <property type="entry name" value="NH(3)-dep_NAD(+)_synth"/>
</dbReference>
<dbReference type="GO" id="GO:0046872">
    <property type="term" value="F:metal ion binding"/>
    <property type="evidence" value="ECO:0007669"/>
    <property type="project" value="UniProtKB-KW"/>
</dbReference>
<feature type="binding site" evidence="8">
    <location>
        <position position="215"/>
    </location>
    <ligand>
        <name>deamido-NAD(+)</name>
        <dbReference type="ChEBI" id="CHEBI:58437"/>
        <note>ligand shared between two neighboring subunits</note>
    </ligand>
</feature>
<dbReference type="Pfam" id="PF02540">
    <property type="entry name" value="NAD_synthase"/>
    <property type="match status" value="2"/>
</dbReference>
<dbReference type="Gene3D" id="3.40.50.620">
    <property type="entry name" value="HUPs"/>
    <property type="match status" value="1"/>
</dbReference>
<feature type="binding site" evidence="8">
    <location>
        <position position="224"/>
    </location>
    <ligand>
        <name>ATP</name>
        <dbReference type="ChEBI" id="CHEBI:30616"/>
    </ligand>
</feature>
<dbReference type="UniPathway" id="UPA00253">
    <property type="reaction ID" value="UER00333"/>
</dbReference>
<comment type="pathway">
    <text evidence="8">Cofactor biosynthesis; NAD(+) biosynthesis; NAD(+) from deamido-NAD(+) (ammonia route): step 1/1.</text>
</comment>
<evidence type="ECO:0000256" key="5">
    <source>
        <dbReference type="ARBA" id="ARBA00022840"/>
    </source>
</evidence>
<dbReference type="OrthoDB" id="3266517at2"/>
<dbReference type="InterPro" id="IPR022310">
    <property type="entry name" value="NAD/GMP_synthase"/>
</dbReference>
<dbReference type="HAMAP" id="MF_00193">
    <property type="entry name" value="NadE_ammonia_dep"/>
    <property type="match status" value="1"/>
</dbReference>
<reference evidence="12 13" key="1">
    <citation type="submission" date="2016-10" db="EMBL/GenBank/DDBJ databases">
        <authorList>
            <person name="de Groot N.N."/>
        </authorList>
    </citation>
    <scope>NUCLEOTIDE SEQUENCE [LARGE SCALE GENOMIC DNA]</scope>
    <source>
        <strain evidence="12 13">CGMCC 1.7659</strain>
    </source>
</reference>
<dbReference type="GO" id="GO:0008795">
    <property type="term" value="F:NAD+ synthase activity"/>
    <property type="evidence" value="ECO:0007669"/>
    <property type="project" value="UniProtKB-UniRule"/>
</dbReference>
<dbReference type="GO" id="GO:0005524">
    <property type="term" value="F:ATP binding"/>
    <property type="evidence" value="ECO:0007669"/>
    <property type="project" value="UniProtKB-UniRule"/>
</dbReference>
<dbReference type="EMBL" id="FOVF01000002">
    <property type="protein sequence ID" value="SFN00054.1"/>
    <property type="molecule type" value="Genomic_DNA"/>
</dbReference>
<feature type="domain" description="NAD/GMP synthase" evidence="11">
    <location>
        <begin position="30"/>
        <end position="105"/>
    </location>
</feature>
<comment type="similarity">
    <text evidence="1 8 9">Belongs to the NAD synthetase family.</text>
</comment>
<keyword evidence="5 8" id="KW-0067">ATP-binding</keyword>
<evidence type="ECO:0000256" key="7">
    <source>
        <dbReference type="ARBA" id="ARBA00023027"/>
    </source>
</evidence>
<evidence type="ECO:0000256" key="8">
    <source>
        <dbReference type="HAMAP-Rule" id="MF_00193"/>
    </source>
</evidence>
<keyword evidence="7 8" id="KW-0520">NAD</keyword>
<evidence type="ECO:0000256" key="4">
    <source>
        <dbReference type="ARBA" id="ARBA00022741"/>
    </source>
</evidence>
<organism evidence="12 13">
    <name type="scientific">Dokdonella immobilis</name>
    <dbReference type="NCBI Taxonomy" id="578942"/>
    <lineage>
        <taxon>Bacteria</taxon>
        <taxon>Pseudomonadati</taxon>
        <taxon>Pseudomonadota</taxon>
        <taxon>Gammaproteobacteria</taxon>
        <taxon>Lysobacterales</taxon>
        <taxon>Rhodanobacteraceae</taxon>
        <taxon>Dokdonella</taxon>
    </lineage>
</organism>
<dbReference type="InterPro" id="IPR003694">
    <property type="entry name" value="NAD_synthase"/>
</dbReference>
<dbReference type="STRING" id="578942.SAMN05216289_10245"/>
<dbReference type="GO" id="GO:0009435">
    <property type="term" value="P:NAD+ biosynthetic process"/>
    <property type="evidence" value="ECO:0007669"/>
    <property type="project" value="UniProtKB-UniRule"/>
</dbReference>
<keyword evidence="13" id="KW-1185">Reference proteome</keyword>
<dbReference type="PANTHER" id="PTHR23090:SF9">
    <property type="entry name" value="GLUTAMINE-DEPENDENT NAD(+) SYNTHETASE"/>
    <property type="match status" value="1"/>
</dbReference>
<comment type="catalytic activity">
    <reaction evidence="8 10">
        <text>deamido-NAD(+) + NH4(+) + ATP = AMP + diphosphate + NAD(+) + H(+)</text>
        <dbReference type="Rhea" id="RHEA:21188"/>
        <dbReference type="ChEBI" id="CHEBI:15378"/>
        <dbReference type="ChEBI" id="CHEBI:28938"/>
        <dbReference type="ChEBI" id="CHEBI:30616"/>
        <dbReference type="ChEBI" id="CHEBI:33019"/>
        <dbReference type="ChEBI" id="CHEBI:57540"/>
        <dbReference type="ChEBI" id="CHEBI:58437"/>
        <dbReference type="ChEBI" id="CHEBI:456215"/>
        <dbReference type="EC" id="6.3.1.5"/>
    </reaction>
</comment>
<evidence type="ECO:0000256" key="9">
    <source>
        <dbReference type="RuleBase" id="RU003811"/>
    </source>
</evidence>
<feature type="binding site" evidence="8">
    <location>
        <position position="195"/>
    </location>
    <ligand>
        <name>ATP</name>
        <dbReference type="ChEBI" id="CHEBI:30616"/>
    </ligand>
</feature>
<evidence type="ECO:0000256" key="3">
    <source>
        <dbReference type="ARBA" id="ARBA00022723"/>
    </source>
</evidence>
<keyword evidence="3 8" id="KW-0479">Metal-binding</keyword>
<feature type="binding site" evidence="8">
    <location>
        <begin position="40"/>
        <end position="47"/>
    </location>
    <ligand>
        <name>ATP</name>
        <dbReference type="ChEBI" id="CHEBI:30616"/>
    </ligand>
</feature>
<gene>
    <name evidence="8" type="primary">nadE</name>
    <name evidence="12" type="ORF">SAMN05216289_10245</name>
</gene>
<dbReference type="NCBIfam" id="NF002048">
    <property type="entry name" value="PRK00876.1"/>
    <property type="match status" value="1"/>
</dbReference>